<evidence type="ECO:0000256" key="2">
    <source>
        <dbReference type="ARBA" id="ARBA00023125"/>
    </source>
</evidence>
<dbReference type="InterPro" id="IPR011991">
    <property type="entry name" value="ArsR-like_HTH"/>
</dbReference>
<dbReference type="EMBL" id="VIWT01000003">
    <property type="protein sequence ID" value="TWF90329.1"/>
    <property type="molecule type" value="Genomic_DNA"/>
</dbReference>
<dbReference type="GO" id="GO:0003700">
    <property type="term" value="F:DNA-binding transcription factor activity"/>
    <property type="evidence" value="ECO:0007669"/>
    <property type="project" value="InterPro"/>
</dbReference>
<keyword evidence="3" id="KW-0804">Transcription</keyword>
<dbReference type="PANTHER" id="PTHR43132">
    <property type="entry name" value="ARSENICAL RESISTANCE OPERON REPRESSOR ARSR-RELATED"/>
    <property type="match status" value="1"/>
</dbReference>
<proteinExistence type="predicted"/>
<protein>
    <submittedName>
        <fullName evidence="5">Helix-turn-helix protein</fullName>
    </submittedName>
</protein>
<sequence>MLRIHFTAEDLLDIRFADGPAPLVELELAVAMLQRHDAQRAFTRHRRSRAASAATARSLAPLTQLVPPTGTGPFFLDPLSSDLEDGLELVRSAGNGFVRSELDRICRNGLPVTPLMRSLAGEDRQAWHHLEFSMRTAHAALVESDWTQLCSGFAADLAWRGHVQREHGLRGMLAGLYPGSRWDGSTLEIAVDRQLEVRLEGGGVLLLPSAQWSGEPLCGPLPDGSLLLLYPALTPLACLAEDAPAPGADPDEPLAALLGRTRSAVLRLALIEPTTGQLAQQLGISAATASEHARALRRAGLLATVRTGRSVRHSCTQLGHRLLTASRPLTAVPAVR</sequence>
<keyword evidence="1" id="KW-0805">Transcription regulation</keyword>
<accession>A0A561TT85</accession>
<dbReference type="CDD" id="cd00090">
    <property type="entry name" value="HTH_ARSR"/>
    <property type="match status" value="1"/>
</dbReference>
<organism evidence="5 6">
    <name type="scientific">Kitasatospora viridis</name>
    <dbReference type="NCBI Taxonomy" id="281105"/>
    <lineage>
        <taxon>Bacteria</taxon>
        <taxon>Bacillati</taxon>
        <taxon>Actinomycetota</taxon>
        <taxon>Actinomycetes</taxon>
        <taxon>Kitasatosporales</taxon>
        <taxon>Streptomycetaceae</taxon>
        <taxon>Kitasatospora</taxon>
    </lineage>
</organism>
<evidence type="ECO:0000256" key="3">
    <source>
        <dbReference type="ARBA" id="ARBA00023163"/>
    </source>
</evidence>
<gene>
    <name evidence="5" type="ORF">FHX73_13373</name>
</gene>
<dbReference type="RefSeq" id="WP_170305178.1">
    <property type="nucleotide sequence ID" value="NZ_BAAAMZ010000001.1"/>
</dbReference>
<dbReference type="Proteomes" id="UP000317940">
    <property type="component" value="Unassembled WGS sequence"/>
</dbReference>
<name>A0A561TT85_9ACTN</name>
<evidence type="ECO:0000259" key="4">
    <source>
        <dbReference type="SMART" id="SM00418"/>
    </source>
</evidence>
<comment type="caution">
    <text evidence="5">The sequence shown here is derived from an EMBL/GenBank/DDBJ whole genome shotgun (WGS) entry which is preliminary data.</text>
</comment>
<keyword evidence="2" id="KW-0238">DNA-binding</keyword>
<feature type="domain" description="HTH arsR-type" evidence="4">
    <location>
        <begin position="252"/>
        <end position="327"/>
    </location>
</feature>
<evidence type="ECO:0000313" key="5">
    <source>
        <dbReference type="EMBL" id="TWF90329.1"/>
    </source>
</evidence>
<reference evidence="5 6" key="1">
    <citation type="submission" date="2019-06" db="EMBL/GenBank/DDBJ databases">
        <title>Sequencing the genomes of 1000 actinobacteria strains.</title>
        <authorList>
            <person name="Klenk H.-P."/>
        </authorList>
    </citation>
    <scope>NUCLEOTIDE SEQUENCE [LARGE SCALE GENOMIC DNA]</scope>
    <source>
        <strain evidence="5 6">DSM 44826</strain>
    </source>
</reference>
<dbReference type="GO" id="GO:0003677">
    <property type="term" value="F:DNA binding"/>
    <property type="evidence" value="ECO:0007669"/>
    <property type="project" value="UniProtKB-KW"/>
</dbReference>
<evidence type="ECO:0000313" key="6">
    <source>
        <dbReference type="Proteomes" id="UP000317940"/>
    </source>
</evidence>
<dbReference type="InterPro" id="IPR051011">
    <property type="entry name" value="Metal_resp_trans_reg"/>
</dbReference>
<dbReference type="InterPro" id="IPR001845">
    <property type="entry name" value="HTH_ArsR_DNA-bd_dom"/>
</dbReference>
<dbReference type="AlphaFoldDB" id="A0A561TT85"/>
<keyword evidence="6" id="KW-1185">Reference proteome</keyword>
<dbReference type="Gene3D" id="1.10.10.10">
    <property type="entry name" value="Winged helix-like DNA-binding domain superfamily/Winged helix DNA-binding domain"/>
    <property type="match status" value="1"/>
</dbReference>
<evidence type="ECO:0000256" key="1">
    <source>
        <dbReference type="ARBA" id="ARBA00023015"/>
    </source>
</evidence>
<dbReference type="SMART" id="SM00418">
    <property type="entry name" value="HTH_ARSR"/>
    <property type="match status" value="1"/>
</dbReference>
<dbReference type="PANTHER" id="PTHR43132:SF8">
    <property type="entry name" value="HTH-TYPE TRANSCRIPTIONAL REGULATOR KMTR"/>
    <property type="match status" value="1"/>
</dbReference>
<dbReference type="InterPro" id="IPR036390">
    <property type="entry name" value="WH_DNA-bd_sf"/>
</dbReference>
<dbReference type="InterPro" id="IPR036388">
    <property type="entry name" value="WH-like_DNA-bd_sf"/>
</dbReference>
<dbReference type="SUPFAM" id="SSF46785">
    <property type="entry name" value="Winged helix' DNA-binding domain"/>
    <property type="match status" value="1"/>
</dbReference>